<protein>
    <submittedName>
        <fullName evidence="2">Uncharacterized protein</fullName>
    </submittedName>
</protein>
<feature type="compositionally biased region" description="Polar residues" evidence="1">
    <location>
        <begin position="9"/>
        <end position="37"/>
    </location>
</feature>
<name>A0A0B7BB81_9EUPU</name>
<dbReference type="EMBL" id="HACG01042470">
    <property type="protein sequence ID" value="CEK89335.1"/>
    <property type="molecule type" value="Transcribed_RNA"/>
</dbReference>
<accession>A0A0B7BB81</accession>
<proteinExistence type="predicted"/>
<gene>
    <name evidence="2" type="primary">ORF170303</name>
</gene>
<dbReference type="AlphaFoldDB" id="A0A0B7BB81"/>
<feature type="compositionally biased region" description="Pro residues" evidence="1">
    <location>
        <begin position="60"/>
        <end position="75"/>
    </location>
</feature>
<organism evidence="2">
    <name type="scientific">Arion vulgaris</name>
    <dbReference type="NCBI Taxonomy" id="1028688"/>
    <lineage>
        <taxon>Eukaryota</taxon>
        <taxon>Metazoa</taxon>
        <taxon>Spiralia</taxon>
        <taxon>Lophotrochozoa</taxon>
        <taxon>Mollusca</taxon>
        <taxon>Gastropoda</taxon>
        <taxon>Heterobranchia</taxon>
        <taxon>Euthyneura</taxon>
        <taxon>Panpulmonata</taxon>
        <taxon>Eupulmonata</taxon>
        <taxon>Stylommatophora</taxon>
        <taxon>Helicina</taxon>
        <taxon>Arionoidea</taxon>
        <taxon>Arionidae</taxon>
        <taxon>Arion</taxon>
    </lineage>
</organism>
<evidence type="ECO:0000313" key="2">
    <source>
        <dbReference type="EMBL" id="CEK89335.1"/>
    </source>
</evidence>
<reference evidence="2" key="1">
    <citation type="submission" date="2014-12" db="EMBL/GenBank/DDBJ databases">
        <title>Insight into the proteome of Arion vulgaris.</title>
        <authorList>
            <person name="Aradska J."/>
            <person name="Bulat T."/>
            <person name="Smidak R."/>
            <person name="Sarate P."/>
            <person name="Gangsoo J."/>
            <person name="Sialana F."/>
            <person name="Bilban M."/>
            <person name="Lubec G."/>
        </authorList>
    </citation>
    <scope>NUCLEOTIDE SEQUENCE</scope>
    <source>
        <tissue evidence="2">Skin</tissue>
    </source>
</reference>
<feature type="region of interest" description="Disordered" evidence="1">
    <location>
        <begin position="1"/>
        <end position="83"/>
    </location>
</feature>
<sequence>MAASPSAPPSYNDSLQQGHGYQSYQPSYGTVGAQQQGVYHPGGMGYPPAGEYDPNKPAGAYPPGPYPPCPYPPQGSYPTQAGYTSPTGAVPSYGQSHTMFMCIRPRQLYL</sequence>
<evidence type="ECO:0000256" key="1">
    <source>
        <dbReference type="SAM" id="MobiDB-lite"/>
    </source>
</evidence>